<dbReference type="SUPFAM" id="SSF48452">
    <property type="entry name" value="TPR-like"/>
    <property type="match status" value="1"/>
</dbReference>
<dbReference type="Proteomes" id="UP000318103">
    <property type="component" value="Unassembled WGS sequence"/>
</dbReference>
<keyword evidence="1" id="KW-0238">DNA-binding</keyword>
<dbReference type="PROSITE" id="PS50943">
    <property type="entry name" value="HTH_CROC1"/>
    <property type="match status" value="1"/>
</dbReference>
<dbReference type="GO" id="GO:0003677">
    <property type="term" value="F:DNA binding"/>
    <property type="evidence" value="ECO:0007669"/>
    <property type="project" value="UniProtKB-KW"/>
</dbReference>
<reference evidence="4 5" key="1">
    <citation type="submission" date="2019-06" db="EMBL/GenBank/DDBJ databases">
        <title>Sequencing the genomes of 1000 actinobacteria strains.</title>
        <authorList>
            <person name="Klenk H.-P."/>
        </authorList>
    </citation>
    <scope>NUCLEOTIDE SEQUENCE [LARGE SCALE GENOMIC DNA]</scope>
    <source>
        <strain evidence="4 5">DSM 41929</strain>
    </source>
</reference>
<gene>
    <name evidence="4" type="ORF">FB563_2419</name>
</gene>
<dbReference type="GO" id="GO:0003700">
    <property type="term" value="F:DNA-binding transcription factor activity"/>
    <property type="evidence" value="ECO:0007669"/>
    <property type="project" value="TreeGrafter"/>
</dbReference>
<dbReference type="InterPro" id="IPR010982">
    <property type="entry name" value="Lambda_DNA-bd_dom_sf"/>
</dbReference>
<dbReference type="OrthoDB" id="3543522at2"/>
<evidence type="ECO:0000259" key="3">
    <source>
        <dbReference type="PROSITE" id="PS50943"/>
    </source>
</evidence>
<dbReference type="InterPro" id="IPR019734">
    <property type="entry name" value="TPR_rpt"/>
</dbReference>
<dbReference type="InterPro" id="IPR011990">
    <property type="entry name" value="TPR-like_helical_dom_sf"/>
</dbReference>
<dbReference type="GO" id="GO:0005829">
    <property type="term" value="C:cytosol"/>
    <property type="evidence" value="ECO:0007669"/>
    <property type="project" value="TreeGrafter"/>
</dbReference>
<protein>
    <submittedName>
        <fullName evidence="4">Helix-turn-helix protein</fullName>
    </submittedName>
</protein>
<proteinExistence type="predicted"/>
<dbReference type="Pfam" id="PF13432">
    <property type="entry name" value="TPR_16"/>
    <property type="match status" value="2"/>
</dbReference>
<dbReference type="AlphaFoldDB" id="A0A542UEE7"/>
<dbReference type="InterPro" id="IPR050807">
    <property type="entry name" value="TransReg_Diox_bact_type"/>
</dbReference>
<evidence type="ECO:0000256" key="2">
    <source>
        <dbReference type="PROSITE-ProRule" id="PRU00339"/>
    </source>
</evidence>
<dbReference type="SUPFAM" id="SSF47413">
    <property type="entry name" value="lambda repressor-like DNA-binding domains"/>
    <property type="match status" value="1"/>
</dbReference>
<dbReference type="SMART" id="SM00530">
    <property type="entry name" value="HTH_XRE"/>
    <property type="match status" value="1"/>
</dbReference>
<dbReference type="RefSeq" id="WP_063797138.1">
    <property type="nucleotide sequence ID" value="NZ_JBPJFI010000001.1"/>
</dbReference>
<feature type="repeat" description="TPR" evidence="2">
    <location>
        <begin position="228"/>
        <end position="261"/>
    </location>
</feature>
<feature type="domain" description="HTH cro/C1-type" evidence="3">
    <location>
        <begin position="11"/>
        <end position="64"/>
    </location>
</feature>
<accession>A0A542UEE7</accession>
<evidence type="ECO:0000256" key="1">
    <source>
        <dbReference type="ARBA" id="ARBA00023125"/>
    </source>
</evidence>
<evidence type="ECO:0000313" key="4">
    <source>
        <dbReference type="EMBL" id="TQK97453.1"/>
    </source>
</evidence>
<dbReference type="InterPro" id="IPR001387">
    <property type="entry name" value="Cro/C1-type_HTH"/>
</dbReference>
<dbReference type="PANTHER" id="PTHR46797">
    <property type="entry name" value="HTH-TYPE TRANSCRIPTIONAL REGULATOR"/>
    <property type="match status" value="1"/>
</dbReference>
<evidence type="ECO:0000313" key="5">
    <source>
        <dbReference type="Proteomes" id="UP000318103"/>
    </source>
</evidence>
<dbReference type="SMART" id="SM00028">
    <property type="entry name" value="TPR"/>
    <property type="match status" value="3"/>
</dbReference>
<sequence length="421" mass="46330">MLEQPEFGQLLKALRQERGLSQAEVAEGGMSTAYLSRLESGARRPTAKVLDHLTQRLGVPASVLQGIHTSPLGRALASASSSDDTDDAIRLLGEAVQAESGEDLSLRWLSLWKLAQLHAKQGERQDELAAARELTELSDRLEVPTLQVRSRTLLARCLRAVGDIEEARAVAQNALRTADNGAVPVADTVRAQLVLLSVEAESGLITEARRLADQMLEPIDVLPTVLRAEALWSAANVRIRQGDYPGAAQLLQRALAELPSHGDLMLRLRLAASSLYLQMIPRRVTEAQQWLTEAEHALGLFGGPLHRQELLVIKAHLAFHQRDLVLAKTLCEQLTDALPQLTFRDRIRLEVLAHQIRILEGDREAGVRRIEELAQEAQNASNVHLASEIWRTLAETLAWASERQAAPSLPEPSGFHEGVTR</sequence>
<dbReference type="PROSITE" id="PS50005">
    <property type="entry name" value="TPR"/>
    <property type="match status" value="1"/>
</dbReference>
<comment type="caution">
    <text evidence="4">The sequence shown here is derived from an EMBL/GenBank/DDBJ whole genome shotgun (WGS) entry which is preliminary data.</text>
</comment>
<name>A0A542UEE7_9ACTN</name>
<dbReference type="Pfam" id="PF13560">
    <property type="entry name" value="HTH_31"/>
    <property type="match status" value="1"/>
</dbReference>
<keyword evidence="2" id="KW-0802">TPR repeat</keyword>
<dbReference type="Gene3D" id="1.25.40.10">
    <property type="entry name" value="Tetratricopeptide repeat domain"/>
    <property type="match status" value="2"/>
</dbReference>
<keyword evidence="5" id="KW-1185">Reference proteome</keyword>
<dbReference type="CDD" id="cd00093">
    <property type="entry name" value="HTH_XRE"/>
    <property type="match status" value="1"/>
</dbReference>
<organism evidence="4 5">
    <name type="scientific">Streptomyces puniciscabiei</name>
    <dbReference type="NCBI Taxonomy" id="164348"/>
    <lineage>
        <taxon>Bacteria</taxon>
        <taxon>Bacillati</taxon>
        <taxon>Actinomycetota</taxon>
        <taxon>Actinomycetes</taxon>
        <taxon>Kitasatosporales</taxon>
        <taxon>Streptomycetaceae</taxon>
        <taxon>Streptomyces</taxon>
    </lineage>
</organism>
<dbReference type="PANTHER" id="PTHR46797:SF1">
    <property type="entry name" value="METHYLPHOSPHONATE SYNTHASE"/>
    <property type="match status" value="1"/>
</dbReference>
<dbReference type="EMBL" id="VFNX01000001">
    <property type="protein sequence ID" value="TQK97453.1"/>
    <property type="molecule type" value="Genomic_DNA"/>
</dbReference>